<comment type="caution">
    <text evidence="1">The sequence shown here is derived from an EMBL/GenBank/DDBJ whole genome shotgun (WGS) entry which is preliminary data.</text>
</comment>
<accession>A0ABQ1SB05</accession>
<name>A0ABQ1SB05_9SPHN</name>
<gene>
    <name evidence="1" type="ORF">GCM10011515_16520</name>
</gene>
<organism evidence="1 2">
    <name type="scientific">Tsuneonella deserti</name>
    <dbReference type="NCBI Taxonomy" id="2035528"/>
    <lineage>
        <taxon>Bacteria</taxon>
        <taxon>Pseudomonadati</taxon>
        <taxon>Pseudomonadota</taxon>
        <taxon>Alphaproteobacteria</taxon>
        <taxon>Sphingomonadales</taxon>
        <taxon>Erythrobacteraceae</taxon>
        <taxon>Tsuneonella</taxon>
    </lineage>
</organism>
<reference evidence="2" key="1">
    <citation type="journal article" date="2019" name="Int. J. Syst. Evol. Microbiol.">
        <title>The Global Catalogue of Microorganisms (GCM) 10K type strain sequencing project: providing services to taxonomists for standard genome sequencing and annotation.</title>
        <authorList>
            <consortium name="The Broad Institute Genomics Platform"/>
            <consortium name="The Broad Institute Genome Sequencing Center for Infectious Disease"/>
            <person name="Wu L."/>
            <person name="Ma J."/>
        </authorList>
    </citation>
    <scope>NUCLEOTIDE SEQUENCE [LARGE SCALE GENOMIC DNA]</scope>
    <source>
        <strain evidence="2">CGMCC 1.15959</strain>
    </source>
</reference>
<proteinExistence type="predicted"/>
<sequence length="70" mass="7249">MRGETHLDTGLVMQSEPVDQVGAGAIVANDLDRPPGAAQALYDLSSAATPEMSQKCAEVMSIRMVCAVSG</sequence>
<protein>
    <submittedName>
        <fullName evidence="1">Uncharacterized protein</fullName>
    </submittedName>
</protein>
<keyword evidence="2" id="KW-1185">Reference proteome</keyword>
<dbReference type="EMBL" id="BMKL01000001">
    <property type="protein sequence ID" value="GGD97434.1"/>
    <property type="molecule type" value="Genomic_DNA"/>
</dbReference>
<dbReference type="Proteomes" id="UP000619041">
    <property type="component" value="Unassembled WGS sequence"/>
</dbReference>
<evidence type="ECO:0000313" key="1">
    <source>
        <dbReference type="EMBL" id="GGD97434.1"/>
    </source>
</evidence>
<evidence type="ECO:0000313" key="2">
    <source>
        <dbReference type="Proteomes" id="UP000619041"/>
    </source>
</evidence>